<dbReference type="InterPro" id="IPR009571">
    <property type="entry name" value="SUR7/Rim9-like_fungi"/>
</dbReference>
<proteinExistence type="predicted"/>
<evidence type="ECO:0000313" key="4">
    <source>
        <dbReference type="Proteomes" id="UP000284842"/>
    </source>
</evidence>
<dbReference type="InterPro" id="IPR051380">
    <property type="entry name" value="pH-response_reg_palI/RIM9"/>
</dbReference>
<feature type="transmembrane region" description="Helical" evidence="2">
    <location>
        <begin position="156"/>
        <end position="183"/>
    </location>
</feature>
<keyword evidence="2" id="KW-0812">Transmembrane</keyword>
<dbReference type="OrthoDB" id="2354757at2759"/>
<protein>
    <submittedName>
        <fullName evidence="3">Uncharacterized protein</fullName>
    </submittedName>
</protein>
<gene>
    <name evidence="3" type="ORF">CVT24_005834</name>
</gene>
<keyword evidence="2" id="KW-1133">Transmembrane helix</keyword>
<dbReference type="GO" id="GO:0032153">
    <property type="term" value="C:cell division site"/>
    <property type="evidence" value="ECO:0007669"/>
    <property type="project" value="TreeGrafter"/>
</dbReference>
<comment type="caution">
    <text evidence="3">The sequence shown here is derived from an EMBL/GenBank/DDBJ whole genome shotgun (WGS) entry which is preliminary data.</text>
</comment>
<feature type="region of interest" description="Disordered" evidence="1">
    <location>
        <begin position="244"/>
        <end position="323"/>
    </location>
</feature>
<evidence type="ECO:0000256" key="1">
    <source>
        <dbReference type="SAM" id="MobiDB-lite"/>
    </source>
</evidence>
<dbReference type="Proteomes" id="UP000284842">
    <property type="component" value="Unassembled WGS sequence"/>
</dbReference>
<feature type="transmembrane region" description="Helical" evidence="2">
    <location>
        <begin position="115"/>
        <end position="135"/>
    </location>
</feature>
<name>A0A409V916_9AGAR</name>
<dbReference type="GO" id="GO:0005886">
    <property type="term" value="C:plasma membrane"/>
    <property type="evidence" value="ECO:0007669"/>
    <property type="project" value="InterPro"/>
</dbReference>
<dbReference type="PANTHER" id="PTHR28013">
    <property type="entry name" value="PROTEIN DCV1-RELATED"/>
    <property type="match status" value="1"/>
</dbReference>
<dbReference type="EMBL" id="NHTK01006131">
    <property type="protein sequence ID" value="PPQ63123.1"/>
    <property type="molecule type" value="Genomic_DNA"/>
</dbReference>
<reference evidence="3 4" key="1">
    <citation type="journal article" date="2018" name="Evol. Lett.">
        <title>Horizontal gene cluster transfer increased hallucinogenic mushroom diversity.</title>
        <authorList>
            <person name="Reynolds H.T."/>
            <person name="Vijayakumar V."/>
            <person name="Gluck-Thaler E."/>
            <person name="Korotkin H.B."/>
            <person name="Matheny P.B."/>
            <person name="Slot J.C."/>
        </authorList>
    </citation>
    <scope>NUCLEOTIDE SEQUENCE [LARGE SCALE GENOMIC DNA]</scope>
    <source>
        <strain evidence="3 4">2629</strain>
    </source>
</reference>
<accession>A0A409V916</accession>
<dbReference type="Pfam" id="PF06687">
    <property type="entry name" value="SUR7"/>
    <property type="match status" value="1"/>
</dbReference>
<feature type="compositionally biased region" description="Basic residues" evidence="1">
    <location>
        <begin position="246"/>
        <end position="258"/>
    </location>
</feature>
<evidence type="ECO:0000313" key="3">
    <source>
        <dbReference type="EMBL" id="PPQ63123.1"/>
    </source>
</evidence>
<organism evidence="3 4">
    <name type="scientific">Panaeolus cyanescens</name>
    <dbReference type="NCBI Taxonomy" id="181874"/>
    <lineage>
        <taxon>Eukaryota</taxon>
        <taxon>Fungi</taxon>
        <taxon>Dikarya</taxon>
        <taxon>Basidiomycota</taxon>
        <taxon>Agaricomycotina</taxon>
        <taxon>Agaricomycetes</taxon>
        <taxon>Agaricomycetidae</taxon>
        <taxon>Agaricales</taxon>
        <taxon>Agaricineae</taxon>
        <taxon>Galeropsidaceae</taxon>
        <taxon>Panaeolus</taxon>
    </lineage>
</organism>
<dbReference type="PANTHER" id="PTHR28013:SF4">
    <property type="entry name" value="MARVEL DOMAIN-CONTAINING PROTEIN"/>
    <property type="match status" value="1"/>
</dbReference>
<dbReference type="STRING" id="181874.A0A409V916"/>
<dbReference type="AlphaFoldDB" id="A0A409V916"/>
<dbReference type="InParanoid" id="A0A409V916"/>
<evidence type="ECO:0000256" key="2">
    <source>
        <dbReference type="SAM" id="Phobius"/>
    </source>
</evidence>
<keyword evidence="2" id="KW-0472">Membrane</keyword>
<sequence length="323" mass="35397">MIKYDWRKTDAHFGSAVLLGFSALLLLFTCLSSPVVETIYLYRISLKTTLNTRYVDVGLWGYCVERVKGLPVNDPNVVEGCSAARVGFSLDNVVATALASPQIAGLHKKSHTASLILYPIVSALLFFGCALQTCIHLSKRTRSMQISISSDGYKKIFIFNSITTFLVLIAFVLQISVVATAKFAIKDVTSVKPSVVFHWGNTVWLSVFPIIMLILDLGTIYTARKNVLRHEREEAAERMTAIAMKKQAKKERKKKPKAKKEASDVEQDNEQDNAPTGNDVGGSPAPPASQPVLGRRPTEPPPYDLDGYANTGRPGLSNPNAPS</sequence>
<keyword evidence="4" id="KW-1185">Reference proteome</keyword>
<dbReference type="GO" id="GO:0035838">
    <property type="term" value="C:growing cell tip"/>
    <property type="evidence" value="ECO:0007669"/>
    <property type="project" value="TreeGrafter"/>
</dbReference>
<feature type="transmembrane region" description="Helical" evidence="2">
    <location>
        <begin position="203"/>
        <end position="223"/>
    </location>
</feature>